<feature type="domain" description="Bacterial phospholipase C C-terminal" evidence="4">
    <location>
        <begin position="520"/>
        <end position="605"/>
    </location>
</feature>
<dbReference type="InterPro" id="IPR006311">
    <property type="entry name" value="TAT_signal"/>
</dbReference>
<proteinExistence type="inferred from homology"/>
<evidence type="ECO:0000259" key="4">
    <source>
        <dbReference type="Pfam" id="PF05506"/>
    </source>
</evidence>
<dbReference type="PROSITE" id="PS51318">
    <property type="entry name" value="TAT"/>
    <property type="match status" value="1"/>
</dbReference>
<reference evidence="5 6" key="1">
    <citation type="submission" date="2015-05" db="EMBL/GenBank/DDBJ databases">
        <title>Genome sequencing and analysis of members of genus Stenotrophomonas.</title>
        <authorList>
            <person name="Patil P.P."/>
            <person name="Midha S."/>
            <person name="Patil P.B."/>
        </authorList>
    </citation>
    <scope>NUCLEOTIDE SEQUENCE [LARGE SCALE GENOMIC DNA]</scope>
    <source>
        <strain evidence="5 6">DSM 21508</strain>
    </source>
</reference>
<protein>
    <recommendedName>
        <fullName evidence="2">phospholipase C</fullName>
        <ecNumber evidence="2">3.1.4.3</ecNumber>
    </recommendedName>
</protein>
<evidence type="ECO:0000313" key="6">
    <source>
        <dbReference type="Proteomes" id="UP000051386"/>
    </source>
</evidence>
<dbReference type="Pfam" id="PF05506">
    <property type="entry name" value="PLipase_C_C"/>
    <property type="match status" value="2"/>
</dbReference>
<feature type="domain" description="Bacterial phospholipase C C-terminal" evidence="4">
    <location>
        <begin position="617"/>
        <end position="691"/>
    </location>
</feature>
<dbReference type="InterPro" id="IPR017850">
    <property type="entry name" value="Alkaline_phosphatase_core_sf"/>
</dbReference>
<dbReference type="PATRIC" id="fig|517011.3.peg.2737"/>
<accession>A0A0R0CU11</accession>
<evidence type="ECO:0000256" key="2">
    <source>
        <dbReference type="ARBA" id="ARBA00012018"/>
    </source>
</evidence>
<comment type="caution">
    <text evidence="5">The sequence shown here is derived from an EMBL/GenBank/DDBJ whole genome shotgun (WGS) entry which is preliminary data.</text>
</comment>
<name>A0A0R0CU11_9GAMM</name>
<dbReference type="PANTHER" id="PTHR31956">
    <property type="entry name" value="NON-SPECIFIC PHOSPHOLIPASE C4-RELATED"/>
    <property type="match status" value="1"/>
</dbReference>
<dbReference type="EC" id="3.1.4.3" evidence="2"/>
<sequence>MSEQQHTPHDSGRRRLLQGGVAAGIAALMPSIARAAAIAPDARTRSLQDLQHIVVLMQENRSFDHYFGTLPGVRGFGDRFVPPAPPLQPGHPTRTLWLQPNAAGTHGIAPFPLDTAAHFGHMRVEGTPHTWPDAQKAWDHGRMAHWPAAKQDHAMGYYQRADLPFQFALAEAFTVCDAYHCAMQAGTNPNRLFLWTGHNDPQAQAGGPAVANSHDNFPELGGHAASYTWTTYVERLQQAGVDWRIYQDMADNFTDNPLAGFEAFRQAWRNAPGHDAELRERAVSTRGLEQLRQDVLDGRLPQVSFLIADAAGSEHPGPSSPAQGAAYTAQVLDALTADPTVWSRTALLLMFDENDGFFDHMPPPAPPSADPALAAGWAGASVVDTAGEYHRHPSPGNEKQDEAALHGRPYGLGPRVPMYVISPWSRGGWVDSQVYDHTSVIRLIERRFGVAAPAISAWRRAVCGDLTAAFDFSRTDNRPFAHALPATAATAARAAALPARTVPVPPQALQPARQEPGIRPARALPYRPGVAIQTDAEAAEVRLTLACEGAAAVLHVYDLLRLEALPRRYTVGPGKDLQGIWPLDAEQGHDLWVLGPNGFHRRFRGSAQAPMPVETEIERVADSMVLQLRNPGPAPVTVAVRGNAYPGLMPERTLSLAAGEAARIRWPAAATGAWYDLDVQQPGTRQRLAGRVEDGRPGSSDPAMAHAPLRFDLG</sequence>
<dbReference type="GO" id="GO:0034480">
    <property type="term" value="F:phosphatidylcholine phospholipase C activity"/>
    <property type="evidence" value="ECO:0007669"/>
    <property type="project" value="UniProtKB-EC"/>
</dbReference>
<dbReference type="NCBIfam" id="TIGR03396">
    <property type="entry name" value="PC_PLC"/>
    <property type="match status" value="1"/>
</dbReference>
<dbReference type="Pfam" id="PF04185">
    <property type="entry name" value="Phosphoesterase"/>
    <property type="match status" value="1"/>
</dbReference>
<dbReference type="InterPro" id="IPR008475">
    <property type="entry name" value="PLipase_C_C"/>
</dbReference>
<dbReference type="InterPro" id="IPR007312">
    <property type="entry name" value="Phosphoesterase"/>
</dbReference>
<comment type="similarity">
    <text evidence="1">Belongs to the bacterial phospholipase C family.</text>
</comment>
<dbReference type="RefSeq" id="WP_057509215.1">
    <property type="nucleotide sequence ID" value="NZ_LDJK01000068.1"/>
</dbReference>
<evidence type="ECO:0000256" key="1">
    <source>
        <dbReference type="ARBA" id="ARBA00009717"/>
    </source>
</evidence>
<dbReference type="Proteomes" id="UP000051386">
    <property type="component" value="Unassembled WGS sequence"/>
</dbReference>
<dbReference type="PANTHER" id="PTHR31956:SF36">
    <property type="entry name" value="NON-HEMOLYTIC PHOSPHOLIPASE C"/>
    <property type="match status" value="1"/>
</dbReference>
<gene>
    <name evidence="5" type="ORF">ABB28_14075</name>
</gene>
<evidence type="ECO:0000313" key="5">
    <source>
        <dbReference type="EMBL" id="KRG72726.1"/>
    </source>
</evidence>
<dbReference type="AlphaFoldDB" id="A0A0R0CU11"/>
<dbReference type="InterPro" id="IPR017767">
    <property type="entry name" value="PC-PLC"/>
</dbReference>
<dbReference type="EMBL" id="LDJK01000068">
    <property type="protein sequence ID" value="KRG72726.1"/>
    <property type="molecule type" value="Genomic_DNA"/>
</dbReference>
<evidence type="ECO:0000256" key="3">
    <source>
        <dbReference type="ARBA" id="ARBA00022801"/>
    </source>
</evidence>
<organism evidence="5 6">
    <name type="scientific">Stenotrophomonas chelatiphaga</name>
    <dbReference type="NCBI Taxonomy" id="517011"/>
    <lineage>
        <taxon>Bacteria</taxon>
        <taxon>Pseudomonadati</taxon>
        <taxon>Pseudomonadota</taxon>
        <taxon>Gammaproteobacteria</taxon>
        <taxon>Lysobacterales</taxon>
        <taxon>Lysobacteraceae</taxon>
        <taxon>Stenotrophomonas</taxon>
    </lineage>
</organism>
<dbReference type="Gene3D" id="3.40.720.10">
    <property type="entry name" value="Alkaline Phosphatase, subunit A"/>
    <property type="match status" value="1"/>
</dbReference>
<keyword evidence="6" id="KW-1185">Reference proteome</keyword>
<keyword evidence="3" id="KW-0378">Hydrolase</keyword>
<dbReference type="GO" id="GO:0016042">
    <property type="term" value="P:lipid catabolic process"/>
    <property type="evidence" value="ECO:0007669"/>
    <property type="project" value="InterPro"/>
</dbReference>